<dbReference type="PROSITE" id="PS50199">
    <property type="entry name" value="ZF_RANBP2_2"/>
    <property type="match status" value="2"/>
</dbReference>
<keyword evidence="3 7" id="KW-0863">Zinc-finger</keyword>
<evidence type="ECO:0000256" key="8">
    <source>
        <dbReference type="SAM" id="MobiDB-lite"/>
    </source>
</evidence>
<feature type="region of interest" description="Disordered" evidence="8">
    <location>
        <begin position="243"/>
        <end position="263"/>
    </location>
</feature>
<feature type="domain" description="RanBP2-type" evidence="9">
    <location>
        <begin position="55"/>
        <end position="84"/>
    </location>
</feature>
<keyword evidence="2" id="KW-0677">Repeat</keyword>
<feature type="compositionally biased region" description="Low complexity" evidence="8">
    <location>
        <begin position="1018"/>
        <end position="1029"/>
    </location>
</feature>
<dbReference type="InterPro" id="IPR036770">
    <property type="entry name" value="Ankyrin_rpt-contain_sf"/>
</dbReference>
<comment type="caution">
    <text evidence="10">The sequence shown here is derived from an EMBL/GenBank/DDBJ whole genome shotgun (WGS) entry which is preliminary data.</text>
</comment>
<feature type="region of interest" description="Disordered" evidence="8">
    <location>
        <begin position="455"/>
        <end position="486"/>
    </location>
</feature>
<evidence type="ECO:0000256" key="3">
    <source>
        <dbReference type="ARBA" id="ARBA00022771"/>
    </source>
</evidence>
<evidence type="ECO:0000256" key="2">
    <source>
        <dbReference type="ARBA" id="ARBA00022737"/>
    </source>
</evidence>
<feature type="repeat" description="ANK" evidence="6">
    <location>
        <begin position="841"/>
        <end position="873"/>
    </location>
</feature>
<name>A0A836CMD4_9STRA</name>
<dbReference type="InterPro" id="IPR016024">
    <property type="entry name" value="ARM-type_fold"/>
</dbReference>
<dbReference type="SUPFAM" id="SSF48371">
    <property type="entry name" value="ARM repeat"/>
    <property type="match status" value="1"/>
</dbReference>
<dbReference type="PANTHER" id="PTHR24171">
    <property type="entry name" value="ANKYRIN REPEAT DOMAIN-CONTAINING PROTEIN 39-RELATED"/>
    <property type="match status" value="1"/>
</dbReference>
<feature type="compositionally biased region" description="Acidic residues" evidence="8">
    <location>
        <begin position="951"/>
        <end position="963"/>
    </location>
</feature>
<organism evidence="10 11">
    <name type="scientific">Tribonema minus</name>
    <dbReference type="NCBI Taxonomy" id="303371"/>
    <lineage>
        <taxon>Eukaryota</taxon>
        <taxon>Sar</taxon>
        <taxon>Stramenopiles</taxon>
        <taxon>Ochrophyta</taxon>
        <taxon>PX clade</taxon>
        <taxon>Xanthophyceae</taxon>
        <taxon>Tribonematales</taxon>
        <taxon>Tribonemataceae</taxon>
        <taxon>Tribonema</taxon>
    </lineage>
</organism>
<feature type="compositionally biased region" description="Low complexity" evidence="8">
    <location>
        <begin position="253"/>
        <end position="263"/>
    </location>
</feature>
<evidence type="ECO:0000256" key="6">
    <source>
        <dbReference type="PROSITE-ProRule" id="PRU00023"/>
    </source>
</evidence>
<dbReference type="PROSITE" id="PS01358">
    <property type="entry name" value="ZF_RANBP2_1"/>
    <property type="match status" value="2"/>
</dbReference>
<keyword evidence="1" id="KW-0479">Metal-binding</keyword>
<feature type="region of interest" description="Disordered" evidence="8">
    <location>
        <begin position="582"/>
        <end position="618"/>
    </location>
</feature>
<dbReference type="Gene3D" id="2.30.30.380">
    <property type="entry name" value="Zn-finger domain of Sec23/24"/>
    <property type="match status" value="1"/>
</dbReference>
<keyword evidence="5 6" id="KW-0040">ANK repeat</keyword>
<dbReference type="SMART" id="SM00248">
    <property type="entry name" value="ANK"/>
    <property type="match status" value="2"/>
</dbReference>
<keyword evidence="11" id="KW-1185">Reference proteome</keyword>
<evidence type="ECO:0000256" key="4">
    <source>
        <dbReference type="ARBA" id="ARBA00022833"/>
    </source>
</evidence>
<feature type="region of interest" description="Disordered" evidence="8">
    <location>
        <begin position="650"/>
        <end position="679"/>
    </location>
</feature>
<dbReference type="GO" id="GO:0004842">
    <property type="term" value="F:ubiquitin-protein transferase activity"/>
    <property type="evidence" value="ECO:0007669"/>
    <property type="project" value="TreeGrafter"/>
</dbReference>
<feature type="region of interest" description="Disordered" evidence="8">
    <location>
        <begin position="897"/>
        <end position="1036"/>
    </location>
</feature>
<dbReference type="SUPFAM" id="SSF90209">
    <property type="entry name" value="Ran binding protein zinc finger-like"/>
    <property type="match status" value="1"/>
</dbReference>
<dbReference type="PANTHER" id="PTHR24171:SF8">
    <property type="entry name" value="BRCA1-ASSOCIATED RING DOMAIN PROTEIN 1"/>
    <property type="match status" value="1"/>
</dbReference>
<feature type="compositionally biased region" description="Low complexity" evidence="8">
    <location>
        <begin position="455"/>
        <end position="467"/>
    </location>
</feature>
<dbReference type="Gene3D" id="1.25.40.20">
    <property type="entry name" value="Ankyrin repeat-containing domain"/>
    <property type="match status" value="1"/>
</dbReference>
<feature type="compositionally biased region" description="Basic and acidic residues" evidence="8">
    <location>
        <begin position="917"/>
        <end position="936"/>
    </location>
</feature>
<evidence type="ECO:0000256" key="1">
    <source>
        <dbReference type="ARBA" id="ARBA00022723"/>
    </source>
</evidence>
<evidence type="ECO:0000256" key="7">
    <source>
        <dbReference type="PROSITE-ProRule" id="PRU00322"/>
    </source>
</evidence>
<reference evidence="10" key="1">
    <citation type="submission" date="2021-02" db="EMBL/GenBank/DDBJ databases">
        <title>First Annotated Genome of the Yellow-green Alga Tribonema minus.</title>
        <authorList>
            <person name="Mahan K.M."/>
        </authorList>
    </citation>
    <scope>NUCLEOTIDE SEQUENCE</scope>
    <source>
        <strain evidence="10">UTEX B ZZ1240</strain>
    </source>
</reference>
<gene>
    <name evidence="10" type="ORF">JKP88DRAFT_347374</name>
</gene>
<dbReference type="AlphaFoldDB" id="A0A836CMD4"/>
<dbReference type="Pfam" id="PF12796">
    <property type="entry name" value="Ank_2"/>
    <property type="match status" value="1"/>
</dbReference>
<dbReference type="Proteomes" id="UP000664859">
    <property type="component" value="Unassembled WGS sequence"/>
</dbReference>
<dbReference type="Pfam" id="PF00641">
    <property type="entry name" value="Zn_ribbon_RanBP"/>
    <property type="match status" value="1"/>
</dbReference>
<dbReference type="GO" id="GO:0008270">
    <property type="term" value="F:zinc ion binding"/>
    <property type="evidence" value="ECO:0007669"/>
    <property type="project" value="UniProtKB-KW"/>
</dbReference>
<dbReference type="SUPFAM" id="SSF48403">
    <property type="entry name" value="Ankyrin repeat"/>
    <property type="match status" value="1"/>
</dbReference>
<dbReference type="SMART" id="SM00547">
    <property type="entry name" value="ZnF_RBZ"/>
    <property type="match status" value="2"/>
</dbReference>
<feature type="compositionally biased region" description="Acidic residues" evidence="8">
    <location>
        <begin position="897"/>
        <end position="916"/>
    </location>
</feature>
<dbReference type="InterPro" id="IPR001876">
    <property type="entry name" value="Znf_RanBP2"/>
</dbReference>
<accession>A0A836CMD4</accession>
<dbReference type="OrthoDB" id="10251089at2759"/>
<dbReference type="GO" id="GO:0085020">
    <property type="term" value="P:protein K6-linked ubiquitination"/>
    <property type="evidence" value="ECO:0007669"/>
    <property type="project" value="TreeGrafter"/>
</dbReference>
<dbReference type="InterPro" id="IPR002110">
    <property type="entry name" value="Ankyrin_rpt"/>
</dbReference>
<keyword evidence="4" id="KW-0862">Zinc</keyword>
<feature type="compositionally biased region" description="Low complexity" evidence="8">
    <location>
        <begin position="582"/>
        <end position="594"/>
    </location>
</feature>
<protein>
    <recommendedName>
        <fullName evidence="9">RanBP2-type domain-containing protein</fullName>
    </recommendedName>
</protein>
<evidence type="ECO:0000256" key="5">
    <source>
        <dbReference type="ARBA" id="ARBA00023043"/>
    </source>
</evidence>
<dbReference type="PROSITE" id="PS50297">
    <property type="entry name" value="ANK_REP_REGION"/>
    <property type="match status" value="1"/>
</dbReference>
<proteinExistence type="predicted"/>
<feature type="region of interest" description="Disordered" evidence="8">
    <location>
        <begin position="332"/>
        <end position="353"/>
    </location>
</feature>
<evidence type="ECO:0000313" key="11">
    <source>
        <dbReference type="Proteomes" id="UP000664859"/>
    </source>
</evidence>
<dbReference type="EMBL" id="JAFCMP010000013">
    <property type="protein sequence ID" value="KAG5191890.1"/>
    <property type="molecule type" value="Genomic_DNA"/>
</dbReference>
<feature type="domain" description="RanBP2-type" evidence="9">
    <location>
        <begin position="6"/>
        <end position="37"/>
    </location>
</feature>
<evidence type="ECO:0000313" key="10">
    <source>
        <dbReference type="EMBL" id="KAG5191890.1"/>
    </source>
</evidence>
<evidence type="ECO:0000259" key="9">
    <source>
        <dbReference type="PROSITE" id="PS50199"/>
    </source>
</evidence>
<dbReference type="PROSITE" id="PS50088">
    <property type="entry name" value="ANK_REPEAT"/>
    <property type="match status" value="1"/>
</dbReference>
<dbReference type="InterPro" id="IPR036443">
    <property type="entry name" value="Znf_RanBP2_sf"/>
</dbReference>
<sequence>MANDGQAGEEGWSCEACTYHNTVSMPACEMCGTPAPAAAGGGGSGGAAAAAPPATPGYWSCGACTIQNVSGTYTCYMCGTRLAADGHFSLATYLTELCQELAIGVAHAESGMGRPTVDAGYIRVLVGIVGARDAAAARSRSQEAPLLACRALNYFLTLGASYAAEVGDRGGLGALLHCLSLACTGDTTSLQELAQEAVKGVDLLVRSSADNLRRLLEGGQGLRIVCSFIASAYRKRGRVVRMDSRDGPGVDDGSAAGAPPSSATEAAVARGLELLRLLLETSWHRRGASATLNAVSADEVEAVMDALCAALRNGRGDNKDAALQLLATRVAPRLSPSPSHTRPPPGQEGDGGAAGALGVLLLDEGLLVAAIRQRSAGDLACHLQALSLVTQLLSGSPELCSLALAPSCSLLPVLLSMLEDGGDAQHEPPPSARDRSISIGMPAAAVGVGRSISIGTPGGVSPTTPGSARSGASGARMGSAKGGGLSPATAETLALSNLAMLRIVGLLSHVLTTGRLPPHKSLAGPVAGGRGGAGGAALMEVLVAPARRHGGGGQGGARSERRATLLADLGDGTCLVRYATAPPATRSSSSSGTPRTPPPTSTAGDSAGPLPPPAPPSHALEEIIDAHRVILGPASASFAARARRSLTRALLSDFGPPGGGGAGGRRRGGDGEGDGGDDALGELLLGGRGGLLAGAQAMQQRFLQQFVEGGNVSLVRRVLADGADANGGEGGGAAGAPLIAAAGHRQNGGEGGAAASAPLIAAAGHRQGTGRDGRTAAGAPLIAAAGHRQADVALELVNLLLENGADPMLSLPTGTALHAAAAAGHEDAGTALHAAAAAGHEEGTALHAAAAAGHEEVVAALLDAGADPNSTNAEGATPMDVCSEESILARLSESIEAMENEGDEEEEEGEEGEGEGEEGKGDTRDGSAGAPEERGKGKGTRGTAMARPQGDEGEGEGEADTWDGDGASAAMKSVGDGGAHGGPRSAAAMESVSDGGAHGGPRSVGSPRTWDGGGDAGDGSSLGDSESIGTVGSSRQLPSLVDDKTTLACVQRIFVRALCVGLGCSVTPLCIAARCSGGAGAGAATSLSSTVCKAWLAVLAKLLATLLAQTGGDGSGADAAVVRAGGDGSGADAAVVRVVLCEGPCVDAAVSFMEALLSGGGGAGASDDGLIARALDTLQVLVRECGAVYAEPLQRRGVLYR</sequence>